<evidence type="ECO:0000256" key="1">
    <source>
        <dbReference type="SAM" id="Phobius"/>
    </source>
</evidence>
<protein>
    <submittedName>
        <fullName evidence="2">DUF454 family protein</fullName>
    </submittedName>
</protein>
<sequence length="77" mass="8956">MVLLLIRLFWSFSAFTSLLIGLAGLIFPIIPGIPFLILALFSLEKLSPKFNHWLMTTKAMRWLQSKQPKLARWLVRD</sequence>
<dbReference type="EMBL" id="JBHTIO010000002">
    <property type="protein sequence ID" value="MFD0896315.1"/>
    <property type="molecule type" value="Genomic_DNA"/>
</dbReference>
<comment type="caution">
    <text evidence="2">The sequence shown here is derived from an EMBL/GenBank/DDBJ whole genome shotgun (WGS) entry which is preliminary data.</text>
</comment>
<name>A0ABW3E9P2_9LACO</name>
<reference evidence="3" key="1">
    <citation type="journal article" date="2019" name="Int. J. Syst. Evol. Microbiol.">
        <title>The Global Catalogue of Microorganisms (GCM) 10K type strain sequencing project: providing services to taxonomists for standard genome sequencing and annotation.</title>
        <authorList>
            <consortium name="The Broad Institute Genomics Platform"/>
            <consortium name="The Broad Institute Genome Sequencing Center for Infectious Disease"/>
            <person name="Wu L."/>
            <person name="Ma J."/>
        </authorList>
    </citation>
    <scope>NUCLEOTIDE SEQUENCE [LARGE SCALE GENOMIC DNA]</scope>
    <source>
        <strain evidence="3">CCM 8925</strain>
    </source>
</reference>
<evidence type="ECO:0000313" key="2">
    <source>
        <dbReference type="EMBL" id="MFD0896315.1"/>
    </source>
</evidence>
<keyword evidence="1" id="KW-0812">Transmembrane</keyword>
<keyword evidence="1" id="KW-0472">Membrane</keyword>
<dbReference type="PANTHER" id="PTHR35813">
    <property type="entry name" value="INNER MEMBRANE PROTEIN YBAN"/>
    <property type="match status" value="1"/>
</dbReference>
<gene>
    <name evidence="2" type="ORF">ACFQZ7_00985</name>
</gene>
<dbReference type="Proteomes" id="UP001597104">
    <property type="component" value="Unassembled WGS sequence"/>
</dbReference>
<dbReference type="InterPro" id="IPR007401">
    <property type="entry name" value="DUF454"/>
</dbReference>
<dbReference type="PANTHER" id="PTHR35813:SF1">
    <property type="entry name" value="INNER MEMBRANE PROTEIN YBAN"/>
    <property type="match status" value="1"/>
</dbReference>
<organism evidence="2 3">
    <name type="scientific">Loigolactobacillus binensis</name>
    <dbReference type="NCBI Taxonomy" id="2559922"/>
    <lineage>
        <taxon>Bacteria</taxon>
        <taxon>Bacillati</taxon>
        <taxon>Bacillota</taxon>
        <taxon>Bacilli</taxon>
        <taxon>Lactobacillales</taxon>
        <taxon>Lactobacillaceae</taxon>
        <taxon>Loigolactobacillus</taxon>
    </lineage>
</organism>
<dbReference type="Pfam" id="PF04304">
    <property type="entry name" value="DUF454"/>
    <property type="match status" value="1"/>
</dbReference>
<accession>A0ABW3E9P2</accession>
<evidence type="ECO:0000313" key="3">
    <source>
        <dbReference type="Proteomes" id="UP001597104"/>
    </source>
</evidence>
<dbReference type="RefSeq" id="WP_137638568.1">
    <property type="nucleotide sequence ID" value="NZ_BJDN01000030.1"/>
</dbReference>
<keyword evidence="3" id="KW-1185">Reference proteome</keyword>
<feature type="transmembrane region" description="Helical" evidence="1">
    <location>
        <begin position="12"/>
        <end position="41"/>
    </location>
</feature>
<proteinExistence type="predicted"/>
<keyword evidence="1" id="KW-1133">Transmembrane helix</keyword>